<name>A0AAD5XW91_9FUNG</name>
<feature type="domain" description="Dilute" evidence="11">
    <location>
        <begin position="1224"/>
        <end position="1504"/>
    </location>
</feature>
<dbReference type="GO" id="GO:0005737">
    <property type="term" value="C:cytoplasm"/>
    <property type="evidence" value="ECO:0007669"/>
    <property type="project" value="TreeGrafter"/>
</dbReference>
<gene>
    <name evidence="13" type="primary">MYO2_2</name>
    <name evidence="13" type="ORF">HK099_003464</name>
</gene>
<dbReference type="Gene3D" id="1.20.5.190">
    <property type="match status" value="3"/>
</dbReference>
<dbReference type="InterPro" id="IPR001609">
    <property type="entry name" value="Myosin_head_motor_dom-like"/>
</dbReference>
<comment type="similarity">
    <text evidence="1 8">Belongs to the TRAFAC class myosin-kinesin ATPase superfamily. Myosin family.</text>
</comment>
<dbReference type="SMART" id="SM00015">
    <property type="entry name" value="IQ"/>
    <property type="match status" value="6"/>
</dbReference>
<dbReference type="InterPro" id="IPR027417">
    <property type="entry name" value="P-loop_NTPase"/>
</dbReference>
<evidence type="ECO:0000256" key="7">
    <source>
        <dbReference type="ARBA" id="ARBA00023203"/>
    </source>
</evidence>
<keyword evidence="6 8" id="KW-0505">Motor protein</keyword>
<evidence type="ECO:0000259" key="12">
    <source>
        <dbReference type="PROSITE" id="PS51456"/>
    </source>
</evidence>
<evidence type="ECO:0000256" key="3">
    <source>
        <dbReference type="ARBA" id="ARBA00022840"/>
    </source>
</evidence>
<dbReference type="Gene3D" id="1.10.10.820">
    <property type="match status" value="1"/>
</dbReference>
<dbReference type="InterPro" id="IPR036103">
    <property type="entry name" value="MYSc_Myo5"/>
</dbReference>
<dbReference type="Pfam" id="PF00063">
    <property type="entry name" value="Myosin_head"/>
    <property type="match status" value="1"/>
</dbReference>
<organism evidence="13 14">
    <name type="scientific">Clydaea vesicula</name>
    <dbReference type="NCBI Taxonomy" id="447962"/>
    <lineage>
        <taxon>Eukaryota</taxon>
        <taxon>Fungi</taxon>
        <taxon>Fungi incertae sedis</taxon>
        <taxon>Chytridiomycota</taxon>
        <taxon>Chytridiomycota incertae sedis</taxon>
        <taxon>Chytridiomycetes</taxon>
        <taxon>Lobulomycetales</taxon>
        <taxon>Lobulomycetaceae</taxon>
        <taxon>Clydaea</taxon>
    </lineage>
</organism>
<evidence type="ECO:0000256" key="2">
    <source>
        <dbReference type="ARBA" id="ARBA00022741"/>
    </source>
</evidence>
<dbReference type="PANTHER" id="PTHR13140">
    <property type="entry name" value="MYOSIN"/>
    <property type="match status" value="1"/>
</dbReference>
<dbReference type="CDD" id="cd23767">
    <property type="entry name" value="IQCD"/>
    <property type="match status" value="1"/>
</dbReference>
<dbReference type="Pfam" id="PF00612">
    <property type="entry name" value="IQ"/>
    <property type="match status" value="4"/>
</dbReference>
<dbReference type="SMART" id="SM00242">
    <property type="entry name" value="MYSc"/>
    <property type="match status" value="1"/>
</dbReference>
<evidence type="ECO:0000256" key="6">
    <source>
        <dbReference type="ARBA" id="ARBA00023175"/>
    </source>
</evidence>
<dbReference type="Pfam" id="PF01843">
    <property type="entry name" value="DIL"/>
    <property type="match status" value="1"/>
</dbReference>
<evidence type="ECO:0000256" key="4">
    <source>
        <dbReference type="ARBA" id="ARBA00023054"/>
    </source>
</evidence>
<dbReference type="GO" id="GO:0016020">
    <property type="term" value="C:membrane"/>
    <property type="evidence" value="ECO:0007669"/>
    <property type="project" value="TreeGrafter"/>
</dbReference>
<dbReference type="InterPro" id="IPR036961">
    <property type="entry name" value="Kinesin_motor_dom_sf"/>
</dbReference>
<accession>A0AAD5XW91</accession>
<protein>
    <submittedName>
        <fullName evidence="13">Myosin type-2 heavy chain 1</fullName>
    </submittedName>
</protein>
<evidence type="ECO:0000313" key="13">
    <source>
        <dbReference type="EMBL" id="KAJ3221486.1"/>
    </source>
</evidence>
<keyword evidence="2 8" id="KW-0547">Nucleotide-binding</keyword>
<dbReference type="InterPro" id="IPR002710">
    <property type="entry name" value="Dilute_dom"/>
</dbReference>
<sequence length="1551" mass="177142">MTSEYIMYDSRSLDVFVKDTRAWFSDDQEGWIVGFLLSKEVNDGKVKLIFKIGSRGKDHVFETTMDKLEKSKFADLPHLKNPPMLEGIDDLANLSYLHEPAVLHNVRLRYSQEQIYTYSGIVLIAMNPFARLSIYTADIMREYSGKRRGELEPHLFAVAEEAYRAMLREKKNQSIIVSGESGAGKTQSAKYIMRYFATVDDLDKSAAKPFSRSGSAEIGTPTKKVGGTSEIEEAVLSTNPIMESFGNSKTTRNDNSSRFGKYIEIMFSKPQQNQSVKIVGAKIRTYLLERSRLVFQPISERNYHIFYQMCAGVPAAERKELGLTSWESFVYLNQGKAGNLPGMDDGKEFKDTQNALSTVGISVSAQWDIFKICAALLHIGNIKITASRDEAQIDDNDPALIQAAKLLGVNQAEFKKWIVKKQITTRSEKIVTALNQYQATVGRDSVAKFIYSMLFDWLVKVTNINLSNKDEEVGSFIGNYANEKLQQEFNRHIFKLEQQDYIAEEITWSFIDFNDNQPCIDMIENKLGILDLLDEESRLPSGSDQSLITKLYQRFAVPSQAFFEKPRFGQQAFTIKHYATDVTYDIDGFIEKNKDTVSDEQLANLNASELSFLREVIKIEPLEVEEKPVARAGTVRGGSAKKPTLGSIFKSSLISLMDTIRTTDAHYIRCIKPNQSKSPFGFEPQMVLQQLRACGVLETIRISCAGYPSKWAYQEFADRYYLLTKSTDWKSDPQTLTNVIVKKNITSEDRYQTGLTKIFFRAGQLAQLEKLRTDRLNYCVVLIQKIIKSYVYRKKFLLQKKSAITIQRIVRGCIARRAYNNCRRELAAIKIQKTVRGWLAHKKYLQTRSAIIKIQAVTRMFFAYRKGKELRRRIAAINIQRCYRGYVARKWYKKTVRRIVLVQSCTRRRAAMKELKKLKIEARGIDKIREKSYALENKVVELSQQTADLRKEKKSALDQVAALEAQVASWKEKYASVADKNKTAAVQLTEDTTSLKNQLHELQQSTAALTKENEKMINVIKKKDDDMSTLEEELLKSKEEVKKLREELKSAPKQEDVGTVSALKKEVTSLRDQMGKLLSGKWRADRAENANGYTDSSYSYTSPTAVNGRTPYPNEETPSPLNRYSISRITDESRRRASARASLLNEKDSGEGVLENERSIRILEDKALEDEIIESLITTLRIPLPSTQTVATRREIFFPSHLIGSVMTQLISNDLSARMQILMANVMKAIQTLTMKFEDDYVSAFWLSNCFELLCVVKTTQDKQTRLQNRIMAQQNTEKYTEVSEIDRSLDKVRNDLDYLLIEIFHGWIKELKKRLSNMIVPAVIENQSLPGYICKQSGGLWGKWGKTSTSSQFTIEQLLNFLSKLNKTMRCYYMEESMSRQILTELLRVIGVSSFNHILMRKNFCTWKRGVQIQFNVSRLEEWCTSNGIAEATLHLQQLLQAAKLLTLNKTSPQDIETIFDVCFLLNPTQIKKLLSLYYAADFDSPLSPELLKIVANRAVLNEKSDNLLLDLEQYPDFIKPNPRTVEAIDKFIPSWIDLDKISAVVASMS</sequence>
<feature type="region of interest" description="Actin-binding" evidence="8">
    <location>
        <begin position="653"/>
        <end position="675"/>
    </location>
</feature>
<feature type="binding site" evidence="8">
    <location>
        <begin position="179"/>
        <end position="186"/>
    </location>
    <ligand>
        <name>ATP</name>
        <dbReference type="ChEBI" id="CHEBI:30616"/>
    </ligand>
</feature>
<evidence type="ECO:0000259" key="11">
    <source>
        <dbReference type="PROSITE" id="PS51126"/>
    </source>
</evidence>
<reference evidence="13" key="1">
    <citation type="submission" date="2020-05" db="EMBL/GenBank/DDBJ databases">
        <title>Phylogenomic resolution of chytrid fungi.</title>
        <authorList>
            <person name="Stajich J.E."/>
            <person name="Amses K."/>
            <person name="Simmons R."/>
            <person name="Seto K."/>
            <person name="Myers J."/>
            <person name="Bonds A."/>
            <person name="Quandt C.A."/>
            <person name="Barry K."/>
            <person name="Liu P."/>
            <person name="Grigoriev I."/>
            <person name="Longcore J.E."/>
            <person name="James T.Y."/>
        </authorList>
    </citation>
    <scope>NUCLEOTIDE SEQUENCE</scope>
    <source>
        <strain evidence="13">JEL0476</strain>
    </source>
</reference>
<dbReference type="Gene3D" id="1.20.58.530">
    <property type="match status" value="1"/>
</dbReference>
<evidence type="ECO:0000256" key="9">
    <source>
        <dbReference type="SAM" id="Coils"/>
    </source>
</evidence>
<dbReference type="Gene3D" id="3.30.70.1590">
    <property type="match status" value="1"/>
</dbReference>
<dbReference type="PROSITE" id="PS51126">
    <property type="entry name" value="DILUTE"/>
    <property type="match status" value="1"/>
</dbReference>
<dbReference type="CDD" id="cd01380">
    <property type="entry name" value="MYSc_Myo5"/>
    <property type="match status" value="1"/>
</dbReference>
<dbReference type="PRINTS" id="PR00193">
    <property type="entry name" value="MYOSINHEAVY"/>
</dbReference>
<dbReference type="PANTHER" id="PTHR13140:SF706">
    <property type="entry name" value="DILUTE CLASS UNCONVENTIONAL MYOSIN, ISOFORM C"/>
    <property type="match status" value="1"/>
</dbReference>
<dbReference type="GO" id="GO:0016459">
    <property type="term" value="C:myosin complex"/>
    <property type="evidence" value="ECO:0007669"/>
    <property type="project" value="UniProtKB-KW"/>
</dbReference>
<dbReference type="GO" id="GO:0051015">
    <property type="term" value="F:actin filament binding"/>
    <property type="evidence" value="ECO:0007669"/>
    <property type="project" value="TreeGrafter"/>
</dbReference>
<dbReference type="PROSITE" id="PS50096">
    <property type="entry name" value="IQ"/>
    <property type="match status" value="4"/>
</dbReference>
<dbReference type="FunFam" id="1.10.10.820:FF:000001">
    <property type="entry name" value="Myosin heavy chain"/>
    <property type="match status" value="1"/>
</dbReference>
<dbReference type="PROSITE" id="PS51456">
    <property type="entry name" value="MYOSIN_MOTOR"/>
    <property type="match status" value="1"/>
</dbReference>
<evidence type="ECO:0000313" key="14">
    <source>
        <dbReference type="Proteomes" id="UP001211065"/>
    </source>
</evidence>
<evidence type="ECO:0000256" key="5">
    <source>
        <dbReference type="ARBA" id="ARBA00023123"/>
    </source>
</evidence>
<feature type="compositionally biased region" description="Low complexity" evidence="10">
    <location>
        <begin position="1093"/>
        <end position="1104"/>
    </location>
</feature>
<feature type="region of interest" description="Disordered" evidence="10">
    <location>
        <begin position="1091"/>
        <end position="1130"/>
    </location>
</feature>
<dbReference type="EMBL" id="JADGJW010000227">
    <property type="protein sequence ID" value="KAJ3221486.1"/>
    <property type="molecule type" value="Genomic_DNA"/>
</dbReference>
<keyword evidence="14" id="KW-1185">Reference proteome</keyword>
<dbReference type="Gene3D" id="1.20.120.720">
    <property type="entry name" value="Myosin VI head, motor domain, U50 subdomain"/>
    <property type="match status" value="1"/>
</dbReference>
<dbReference type="GO" id="GO:0005524">
    <property type="term" value="F:ATP binding"/>
    <property type="evidence" value="ECO:0007669"/>
    <property type="project" value="UniProtKB-UniRule"/>
</dbReference>
<dbReference type="SUPFAM" id="SSF52540">
    <property type="entry name" value="P-loop containing nucleoside triphosphate hydrolases"/>
    <property type="match status" value="2"/>
</dbReference>
<dbReference type="SMART" id="SM01132">
    <property type="entry name" value="DIL"/>
    <property type="match status" value="1"/>
</dbReference>
<proteinExistence type="inferred from homology"/>
<keyword evidence="5 8" id="KW-0518">Myosin</keyword>
<dbReference type="InterPro" id="IPR000048">
    <property type="entry name" value="IQ_motif_EF-hand-BS"/>
</dbReference>
<evidence type="ECO:0000256" key="10">
    <source>
        <dbReference type="SAM" id="MobiDB-lite"/>
    </source>
</evidence>
<keyword evidence="7 8" id="KW-0009">Actin-binding</keyword>
<dbReference type="GO" id="GO:0000146">
    <property type="term" value="F:microfilament motor activity"/>
    <property type="evidence" value="ECO:0007669"/>
    <property type="project" value="TreeGrafter"/>
</dbReference>
<evidence type="ECO:0000256" key="8">
    <source>
        <dbReference type="PROSITE-ProRule" id="PRU00782"/>
    </source>
</evidence>
<keyword evidence="4 9" id="KW-0175">Coiled coil</keyword>
<dbReference type="GO" id="GO:0007015">
    <property type="term" value="P:actin filament organization"/>
    <property type="evidence" value="ECO:0007669"/>
    <property type="project" value="TreeGrafter"/>
</dbReference>
<feature type="compositionally biased region" description="Polar residues" evidence="10">
    <location>
        <begin position="1116"/>
        <end position="1128"/>
    </location>
</feature>
<dbReference type="Gene3D" id="3.40.850.10">
    <property type="entry name" value="Kinesin motor domain"/>
    <property type="match status" value="1"/>
</dbReference>
<keyword evidence="3 8" id="KW-0067">ATP-binding</keyword>
<dbReference type="Proteomes" id="UP001211065">
    <property type="component" value="Unassembled WGS sequence"/>
</dbReference>
<feature type="domain" description="Myosin motor" evidence="12">
    <location>
        <begin position="86"/>
        <end position="773"/>
    </location>
</feature>
<feature type="coiled-coil region" evidence="9">
    <location>
        <begin position="925"/>
        <end position="1054"/>
    </location>
</feature>
<evidence type="ECO:0000256" key="1">
    <source>
        <dbReference type="ARBA" id="ARBA00008314"/>
    </source>
</evidence>
<comment type="caution">
    <text evidence="13">The sequence shown here is derived from an EMBL/GenBank/DDBJ whole genome shotgun (WGS) entry which is preliminary data.</text>
</comment>